<dbReference type="STRING" id="56216.A0A1A6HYX7"/>
<accession>A0A1A6HYX7</accession>
<dbReference type="FunFam" id="2.40.10.10:FF:000014">
    <property type="entry name" value="Complement factor D"/>
    <property type="match status" value="1"/>
</dbReference>
<dbReference type="GO" id="GO:0005737">
    <property type="term" value="C:cytoplasm"/>
    <property type="evidence" value="ECO:0007669"/>
    <property type="project" value="TreeGrafter"/>
</dbReference>
<keyword evidence="6" id="KW-1015">Disulfide bond</keyword>
<evidence type="ECO:0000259" key="7">
    <source>
        <dbReference type="PROSITE" id="PS50240"/>
    </source>
</evidence>
<evidence type="ECO:0000256" key="3">
    <source>
        <dbReference type="ARBA" id="ARBA00022801"/>
    </source>
</evidence>
<feature type="non-terminal residue" evidence="8">
    <location>
        <position position="1"/>
    </location>
</feature>
<dbReference type="CDD" id="cd00190">
    <property type="entry name" value="Tryp_SPc"/>
    <property type="match status" value="1"/>
</dbReference>
<name>A0A1A6HYX7_NEOLE</name>
<dbReference type="GO" id="GO:0042277">
    <property type="term" value="F:peptide binding"/>
    <property type="evidence" value="ECO:0007669"/>
    <property type="project" value="UniProtKB-ARBA"/>
</dbReference>
<dbReference type="SMART" id="SM00020">
    <property type="entry name" value="Tryp_SPc"/>
    <property type="match status" value="1"/>
</dbReference>
<dbReference type="OrthoDB" id="5565075at2759"/>
<dbReference type="EMBL" id="LZPO01007973">
    <property type="protein sequence ID" value="OBS82927.1"/>
    <property type="molecule type" value="Genomic_DNA"/>
</dbReference>
<keyword evidence="3" id="KW-0378">Hydrolase</keyword>
<keyword evidence="4" id="KW-0720">Serine protease</keyword>
<dbReference type="InterPro" id="IPR009003">
    <property type="entry name" value="Peptidase_S1_PA"/>
</dbReference>
<reference evidence="8 9" key="1">
    <citation type="submission" date="2016-06" db="EMBL/GenBank/DDBJ databases">
        <title>The Draft Genome Sequence and Annotation of the Desert Woodrat Neotoma lepida.</title>
        <authorList>
            <person name="Campbell M."/>
            <person name="Oakeson K.F."/>
            <person name="Yandell M."/>
            <person name="Halpert J.R."/>
            <person name="Dearing D."/>
        </authorList>
    </citation>
    <scope>NUCLEOTIDE SEQUENCE [LARGE SCALE GENOMIC DNA]</scope>
    <source>
        <strain evidence="8">417</strain>
        <tissue evidence="8">Liver</tissue>
    </source>
</reference>
<dbReference type="PANTHER" id="PTHR24271">
    <property type="entry name" value="KALLIKREIN-RELATED"/>
    <property type="match status" value="1"/>
</dbReference>
<evidence type="ECO:0000313" key="9">
    <source>
        <dbReference type="Proteomes" id="UP000092124"/>
    </source>
</evidence>
<dbReference type="PRINTS" id="PR00722">
    <property type="entry name" value="CHYMOTRYPSIN"/>
</dbReference>
<gene>
    <name evidence="8" type="ORF">A6R68_23052</name>
</gene>
<dbReference type="PANTHER" id="PTHR24271:SF22">
    <property type="entry name" value="MAST CELL PROTEASE 8"/>
    <property type="match status" value="1"/>
</dbReference>
<proteinExistence type="predicted"/>
<dbReference type="InterPro" id="IPR043504">
    <property type="entry name" value="Peptidase_S1_PA_chymotrypsin"/>
</dbReference>
<dbReference type="FunFam" id="2.40.10.10:FF:000005">
    <property type="entry name" value="Serine protease 37"/>
    <property type="match status" value="1"/>
</dbReference>
<dbReference type="InterPro" id="IPR001254">
    <property type="entry name" value="Trypsin_dom"/>
</dbReference>
<comment type="caution">
    <text evidence="8">The sequence shown here is derived from an EMBL/GenBank/DDBJ whole genome shotgun (WGS) entry which is preliminary data.</text>
</comment>
<keyword evidence="1" id="KW-0645">Protease</keyword>
<dbReference type="SUPFAM" id="SSF50494">
    <property type="entry name" value="Trypsin-like serine proteases"/>
    <property type="match status" value="1"/>
</dbReference>
<sequence>KSLFSIHVKSTDSPGMKCPLCQPLHLVHNSMSTEVQNIYSLSGEIVWGTETKIHSRPYMAFINFYDSKSARSQCGGFLVREDIVMTAANCNGRNITVTLGAHNIKKQKNTQHISVLKAIPHKGFNNKTLVNDIMLLKLKRKAIINSVVKTIALPKSQDRVKPGQVCTVAGWGNLANCSLSDTLQEVKLEVQKSQTCQQTYKTYNDSIQLCVGNPKEKKATGKKDAGGPFVCGLVAQGIISQHHCTGELPEVFTRISSFLPWIQKTMKLLQQP</sequence>
<dbReference type="GO" id="GO:0004252">
    <property type="term" value="F:serine-type endopeptidase activity"/>
    <property type="evidence" value="ECO:0007669"/>
    <property type="project" value="InterPro"/>
</dbReference>
<keyword evidence="9" id="KW-1185">Reference proteome</keyword>
<evidence type="ECO:0000256" key="2">
    <source>
        <dbReference type="ARBA" id="ARBA00022729"/>
    </source>
</evidence>
<dbReference type="Pfam" id="PF00089">
    <property type="entry name" value="Trypsin"/>
    <property type="match status" value="1"/>
</dbReference>
<dbReference type="Gene3D" id="2.40.10.10">
    <property type="entry name" value="Trypsin-like serine proteases"/>
    <property type="match status" value="2"/>
</dbReference>
<dbReference type="InterPro" id="IPR001314">
    <property type="entry name" value="Peptidase_S1A"/>
</dbReference>
<dbReference type="Proteomes" id="UP000092124">
    <property type="component" value="Unassembled WGS sequence"/>
</dbReference>
<evidence type="ECO:0000313" key="8">
    <source>
        <dbReference type="EMBL" id="OBS82927.1"/>
    </source>
</evidence>
<organism evidence="8 9">
    <name type="scientific">Neotoma lepida</name>
    <name type="common">Desert woodrat</name>
    <dbReference type="NCBI Taxonomy" id="56216"/>
    <lineage>
        <taxon>Eukaryota</taxon>
        <taxon>Metazoa</taxon>
        <taxon>Chordata</taxon>
        <taxon>Craniata</taxon>
        <taxon>Vertebrata</taxon>
        <taxon>Euteleostomi</taxon>
        <taxon>Mammalia</taxon>
        <taxon>Eutheria</taxon>
        <taxon>Euarchontoglires</taxon>
        <taxon>Glires</taxon>
        <taxon>Rodentia</taxon>
        <taxon>Myomorpha</taxon>
        <taxon>Muroidea</taxon>
        <taxon>Cricetidae</taxon>
        <taxon>Neotominae</taxon>
        <taxon>Neotoma</taxon>
    </lineage>
</organism>
<dbReference type="GO" id="GO:0006508">
    <property type="term" value="P:proteolysis"/>
    <property type="evidence" value="ECO:0007669"/>
    <property type="project" value="UniProtKB-KW"/>
</dbReference>
<dbReference type="PROSITE" id="PS50240">
    <property type="entry name" value="TRYPSIN_DOM"/>
    <property type="match status" value="1"/>
</dbReference>
<evidence type="ECO:0000256" key="4">
    <source>
        <dbReference type="ARBA" id="ARBA00022825"/>
    </source>
</evidence>
<evidence type="ECO:0000256" key="5">
    <source>
        <dbReference type="ARBA" id="ARBA00023145"/>
    </source>
</evidence>
<evidence type="ECO:0000256" key="1">
    <source>
        <dbReference type="ARBA" id="ARBA00022670"/>
    </source>
</evidence>
<dbReference type="AlphaFoldDB" id="A0A1A6HYX7"/>
<keyword evidence="2" id="KW-0732">Signal</keyword>
<feature type="domain" description="Peptidase S1" evidence="7">
    <location>
        <begin position="45"/>
        <end position="267"/>
    </location>
</feature>
<evidence type="ECO:0000256" key="6">
    <source>
        <dbReference type="ARBA" id="ARBA00023157"/>
    </source>
</evidence>
<keyword evidence="5" id="KW-0865">Zymogen</keyword>
<protein>
    <recommendedName>
        <fullName evidence="7">Peptidase S1 domain-containing protein</fullName>
    </recommendedName>
</protein>